<reference evidence="7" key="2">
    <citation type="submission" date="2020-09" db="EMBL/GenBank/DDBJ databases">
        <authorList>
            <person name="Sun Q."/>
            <person name="Ohkuma M."/>
        </authorList>
    </citation>
    <scope>NUCLEOTIDE SEQUENCE</scope>
    <source>
        <strain evidence="7">JCM 13064</strain>
    </source>
</reference>
<dbReference type="Pfam" id="PF00486">
    <property type="entry name" value="Trans_reg_C"/>
    <property type="match status" value="1"/>
</dbReference>
<dbReference type="GO" id="GO:0003677">
    <property type="term" value="F:DNA binding"/>
    <property type="evidence" value="ECO:0007669"/>
    <property type="project" value="UniProtKB-KW"/>
</dbReference>
<keyword evidence="2" id="KW-0805">Transcription regulation</keyword>
<dbReference type="SMART" id="SM00862">
    <property type="entry name" value="Trans_reg_C"/>
    <property type="match status" value="1"/>
</dbReference>
<evidence type="ECO:0000259" key="6">
    <source>
        <dbReference type="SMART" id="SM00862"/>
    </source>
</evidence>
<dbReference type="PANTHER" id="PTHR35807:SF1">
    <property type="entry name" value="TRANSCRIPTIONAL REGULATOR REDD"/>
    <property type="match status" value="1"/>
</dbReference>
<proteinExistence type="inferred from homology"/>
<evidence type="ECO:0000313" key="8">
    <source>
        <dbReference type="Proteomes" id="UP000645217"/>
    </source>
</evidence>
<reference evidence="7" key="1">
    <citation type="journal article" date="2014" name="Int. J. Syst. Evol. Microbiol.">
        <title>Complete genome sequence of Corynebacterium casei LMG S-19264T (=DSM 44701T), isolated from a smear-ripened cheese.</title>
        <authorList>
            <consortium name="US DOE Joint Genome Institute (JGI-PGF)"/>
            <person name="Walter F."/>
            <person name="Albersmeier A."/>
            <person name="Kalinowski J."/>
            <person name="Ruckert C."/>
        </authorList>
    </citation>
    <scope>NUCLEOTIDE SEQUENCE</scope>
    <source>
        <strain evidence="7">JCM 13064</strain>
    </source>
</reference>
<dbReference type="Pfam" id="PF03704">
    <property type="entry name" value="BTAD"/>
    <property type="match status" value="1"/>
</dbReference>
<dbReference type="InterPro" id="IPR011990">
    <property type="entry name" value="TPR-like_helical_dom_sf"/>
</dbReference>
<dbReference type="InterPro" id="IPR016032">
    <property type="entry name" value="Sig_transdc_resp-reg_C-effctor"/>
</dbReference>
<gene>
    <name evidence="7" type="ORF">GCM10007964_23040</name>
</gene>
<dbReference type="InterPro" id="IPR036388">
    <property type="entry name" value="WH-like_DNA-bd_sf"/>
</dbReference>
<sequence length="345" mass="37781">MNLEIRILGTMEVLVEGHKVSFGDRKQRLATALMAERGGRLERESFIRSLWPESDPVKAQGLLDGCISGIRNSLRETAPEAAGLVRTHHGVGYELTADPARVDYHRFTRSRIRSKSATSPSERLDLTRRALAEWGSRRLSLPGPIPFGGDVPESMRGIADRMRREYREVLFLHLRARLVCEPPQLLAPELDQLACDEFGVVEHRDQCEELTRLRMEAHYRSGDTAAADAAFGELASALARKRNSASRQTLELRRKIMNNEIPLRLVTDSPAAGTTGPEGDTAAGRSNGNPLPVTGKEDGPSEDAAASAAKEPGGSVFGHTIVTGTQARVFHLAPHANYHEGGEKL</sequence>
<keyword evidence="8" id="KW-1185">Reference proteome</keyword>
<evidence type="ECO:0000256" key="1">
    <source>
        <dbReference type="ARBA" id="ARBA00005820"/>
    </source>
</evidence>
<comment type="caution">
    <text evidence="7">The sequence shown here is derived from an EMBL/GenBank/DDBJ whole genome shotgun (WGS) entry which is preliminary data.</text>
</comment>
<dbReference type="Gene3D" id="1.25.40.10">
    <property type="entry name" value="Tetratricopeptide repeat domain"/>
    <property type="match status" value="1"/>
</dbReference>
<accession>A0A917R0G0</accession>
<dbReference type="GO" id="GO:0000160">
    <property type="term" value="P:phosphorelay signal transduction system"/>
    <property type="evidence" value="ECO:0007669"/>
    <property type="project" value="InterPro"/>
</dbReference>
<dbReference type="InterPro" id="IPR005158">
    <property type="entry name" value="BTAD"/>
</dbReference>
<dbReference type="Gene3D" id="1.10.10.10">
    <property type="entry name" value="Winged helix-like DNA-binding domain superfamily/Winged helix DNA-binding domain"/>
    <property type="match status" value="1"/>
</dbReference>
<evidence type="ECO:0000256" key="4">
    <source>
        <dbReference type="ARBA" id="ARBA00023163"/>
    </source>
</evidence>
<evidence type="ECO:0000256" key="5">
    <source>
        <dbReference type="SAM" id="MobiDB-lite"/>
    </source>
</evidence>
<evidence type="ECO:0000256" key="3">
    <source>
        <dbReference type="ARBA" id="ARBA00023125"/>
    </source>
</evidence>
<evidence type="ECO:0000256" key="2">
    <source>
        <dbReference type="ARBA" id="ARBA00023015"/>
    </source>
</evidence>
<name>A0A917R0G0_9ACTN</name>
<organism evidence="7 8">
    <name type="scientific">Sphaerisporangium melleum</name>
    <dbReference type="NCBI Taxonomy" id="321316"/>
    <lineage>
        <taxon>Bacteria</taxon>
        <taxon>Bacillati</taxon>
        <taxon>Actinomycetota</taxon>
        <taxon>Actinomycetes</taxon>
        <taxon>Streptosporangiales</taxon>
        <taxon>Streptosporangiaceae</taxon>
        <taxon>Sphaerisporangium</taxon>
    </lineage>
</organism>
<keyword evidence="3" id="KW-0238">DNA-binding</keyword>
<comment type="similarity">
    <text evidence="1">Belongs to the AfsR/DnrI/RedD regulatory family.</text>
</comment>
<dbReference type="InterPro" id="IPR051677">
    <property type="entry name" value="AfsR-DnrI-RedD_regulator"/>
</dbReference>
<dbReference type="AlphaFoldDB" id="A0A917R0G0"/>
<dbReference type="InterPro" id="IPR001867">
    <property type="entry name" value="OmpR/PhoB-type_DNA-bd"/>
</dbReference>
<keyword evidence="4" id="KW-0804">Transcription</keyword>
<dbReference type="PANTHER" id="PTHR35807">
    <property type="entry name" value="TRANSCRIPTIONAL REGULATOR REDD-RELATED"/>
    <property type="match status" value="1"/>
</dbReference>
<feature type="domain" description="OmpR/PhoB-type" evidence="6">
    <location>
        <begin position="17"/>
        <end position="95"/>
    </location>
</feature>
<feature type="region of interest" description="Disordered" evidence="5">
    <location>
        <begin position="265"/>
        <end position="318"/>
    </location>
</feature>
<dbReference type="SUPFAM" id="SSF46894">
    <property type="entry name" value="C-terminal effector domain of the bipartite response regulators"/>
    <property type="match status" value="1"/>
</dbReference>
<dbReference type="EMBL" id="BMNT01000011">
    <property type="protein sequence ID" value="GGK79795.1"/>
    <property type="molecule type" value="Genomic_DNA"/>
</dbReference>
<protein>
    <recommendedName>
        <fullName evidence="6">OmpR/PhoB-type domain-containing protein</fullName>
    </recommendedName>
</protein>
<dbReference type="GO" id="GO:0006355">
    <property type="term" value="P:regulation of DNA-templated transcription"/>
    <property type="evidence" value="ECO:0007669"/>
    <property type="project" value="InterPro"/>
</dbReference>
<dbReference type="Proteomes" id="UP000645217">
    <property type="component" value="Unassembled WGS sequence"/>
</dbReference>
<evidence type="ECO:0000313" key="7">
    <source>
        <dbReference type="EMBL" id="GGK79795.1"/>
    </source>
</evidence>